<dbReference type="EMBL" id="AAMT01000001">
    <property type="protein sequence ID" value="EAQ14817.1"/>
    <property type="molecule type" value="Genomic_DNA"/>
</dbReference>
<sequence length="1136" mass="119488">MSKARSALAVALALLLALPAAAQDLDALNAQAIAAYGAGDVETALSVTEDAVAAPPDVAEANPTAYLLALNNLTFLVMGQGDAPRAADLSARAVAFGEGREIDDPGVLGTAFLQRAQVLARSEGAGPATEMLRRMMQVTRDTPAHGFAASAAGDLAFDLERYVEMLGYYREMVAVTGVWTSAHGIDVFYDRQLALESEGDIAAVAALIDTRILLVETAQPQLAEDFADSALWTKFYMHYEAENFGEAADALTLWAGVGTMTRNERESLTEIAANILERTRRGEHAERSAVQLGYAELAVALARIVYPANDPRIGVALRERADAESRLGLYARAAATLQEALAYPEGGRAAMGERTLLLEDLANNAWQIGAYDQSRALYEQAEVSYNADLAAGMAPFAPFDRSVLATNRAKLALETGDIEAATALRGEADALLGEARAAGLGEAQDLRQQVEIAEIDAYLAAATGRDGVAATLRWVELVRRGYPDVHADRAQKLHNAADQLMVLGRSDIALDLLAEAQVIAAQALPPTAPLAAEIAFRQAVDAIMRGDRDAARTFAARTVAAYRAPENRDELGANRWTFDIYAWLLLDRDDPPPEDIDAALAAVQWTQVNRAAEAVDQMNARLMIDDPAQAVAIRARQDVVEALTRSRSALTTAYARGEDPAPHLERQAALSDALSRTEAALADAGLALTGQAPITPLTVADIQALLTPGEVLVTFLLPGLKPDAVPGLGPSSNKVIAIARDEVRIAPIAEAGRGNLVARIAAFRCEMAVSDGACGVTTGSATVRGAMLSLDENAEPATPVFDWNVAYGLYADLFGGVQDVLNGADHLIIAPPGDLLNLPFSALVRAPGPHDLASAPWLVREHAISVLPSIPALSTLRAPHEDQTEGFLGIGDPIVGADATIDCVEVGLGLLRGGQSSNGTVLGFDTGDLRLADPQALRAYARLPDTRCELEAMQDAFGKGDLILGAAATETTLKGLDREGALARYGVVAFATHGLISGEAGTIAPGLLLTPPDAPGVTDDGLLTSAEIATLDLNARLVILSACNTAAGENPGQEGLSGLAGSFFHAGARALMVTHWSVFSDASARVGSGIATRIAAKPDLSNAEALRETVLDMLDGAQTDFERHPAYWAPFAIIGG</sequence>
<keyword evidence="4" id="KW-1185">Reference proteome</keyword>
<dbReference type="Gene3D" id="1.25.40.10">
    <property type="entry name" value="Tetratricopeptide repeat domain"/>
    <property type="match status" value="1"/>
</dbReference>
<dbReference type="InterPro" id="IPR024983">
    <property type="entry name" value="CHAT_dom"/>
</dbReference>
<dbReference type="InterPro" id="IPR011990">
    <property type="entry name" value="TPR-like_helical_dom_sf"/>
</dbReference>
<evidence type="ECO:0000259" key="2">
    <source>
        <dbReference type="Pfam" id="PF12770"/>
    </source>
</evidence>
<gene>
    <name evidence="3" type="ORF">RB2654_19578</name>
</gene>
<feature type="chain" id="PRO_5002662042" description="CHAT domain-containing protein" evidence="1">
    <location>
        <begin position="23"/>
        <end position="1136"/>
    </location>
</feature>
<organism evidence="3 4">
    <name type="scientific">Maritimibacter alkaliphilus HTCC2654</name>
    <dbReference type="NCBI Taxonomy" id="314271"/>
    <lineage>
        <taxon>Bacteria</taxon>
        <taxon>Pseudomonadati</taxon>
        <taxon>Pseudomonadota</taxon>
        <taxon>Alphaproteobacteria</taxon>
        <taxon>Rhodobacterales</taxon>
        <taxon>Roseobacteraceae</taxon>
        <taxon>Maritimibacter</taxon>
    </lineage>
</organism>
<dbReference type="SUPFAM" id="SSF48452">
    <property type="entry name" value="TPR-like"/>
    <property type="match status" value="1"/>
</dbReference>
<dbReference type="STRING" id="314271.RB2654_19578"/>
<dbReference type="HOGENOM" id="CLU_278359_0_0_5"/>
<dbReference type="eggNOG" id="COG4995">
    <property type="taxonomic scope" value="Bacteria"/>
</dbReference>
<keyword evidence="1" id="KW-0732">Signal</keyword>
<protein>
    <recommendedName>
        <fullName evidence="2">CHAT domain-containing protein</fullName>
    </recommendedName>
</protein>
<evidence type="ECO:0000313" key="4">
    <source>
        <dbReference type="Proteomes" id="UP000002931"/>
    </source>
</evidence>
<feature type="domain" description="CHAT" evidence="2">
    <location>
        <begin position="814"/>
        <end position="1135"/>
    </location>
</feature>
<proteinExistence type="predicted"/>
<feature type="signal peptide" evidence="1">
    <location>
        <begin position="1"/>
        <end position="22"/>
    </location>
</feature>
<dbReference type="AlphaFoldDB" id="A3VA76"/>
<accession>A3VA76</accession>
<dbReference type="Proteomes" id="UP000002931">
    <property type="component" value="Unassembled WGS sequence"/>
</dbReference>
<name>A3VA76_9RHOB</name>
<dbReference type="OrthoDB" id="8235393at2"/>
<dbReference type="Pfam" id="PF12770">
    <property type="entry name" value="CHAT"/>
    <property type="match status" value="1"/>
</dbReference>
<reference evidence="3 4" key="1">
    <citation type="journal article" date="2010" name="J. Bacteriol.">
        <title>Genome sequences of Pelagibaca bermudensis HTCC2601T and Maritimibacter alkaliphilus HTCC2654T, the type strains of two marine Roseobacter genera.</title>
        <authorList>
            <person name="Thrash J.C."/>
            <person name="Cho J.C."/>
            <person name="Ferriera S."/>
            <person name="Johnson J."/>
            <person name="Vergin K.L."/>
            <person name="Giovannoni S.J."/>
        </authorList>
    </citation>
    <scope>NUCLEOTIDE SEQUENCE [LARGE SCALE GENOMIC DNA]</scope>
    <source>
        <strain evidence="3 4">HTCC2654</strain>
    </source>
</reference>
<dbReference type="RefSeq" id="WP_008334717.1">
    <property type="nucleotide sequence ID" value="NZ_CH902578.1"/>
</dbReference>
<comment type="caution">
    <text evidence="3">The sequence shown here is derived from an EMBL/GenBank/DDBJ whole genome shotgun (WGS) entry which is preliminary data.</text>
</comment>
<evidence type="ECO:0000313" key="3">
    <source>
        <dbReference type="EMBL" id="EAQ14817.1"/>
    </source>
</evidence>
<evidence type="ECO:0000256" key="1">
    <source>
        <dbReference type="SAM" id="SignalP"/>
    </source>
</evidence>